<evidence type="ECO:0000256" key="2">
    <source>
        <dbReference type="ARBA" id="ARBA00023172"/>
    </source>
</evidence>
<dbReference type="GO" id="GO:0003677">
    <property type="term" value="F:DNA binding"/>
    <property type="evidence" value="ECO:0007669"/>
    <property type="project" value="InterPro"/>
</dbReference>
<evidence type="ECO:0000313" key="3">
    <source>
        <dbReference type="EMBL" id="CAB4241369.1"/>
    </source>
</evidence>
<dbReference type="InterPro" id="IPR013762">
    <property type="entry name" value="Integrase-like_cat_sf"/>
</dbReference>
<dbReference type="InterPro" id="IPR011010">
    <property type="entry name" value="DNA_brk_join_enz"/>
</dbReference>
<sequence>HTWATWAAQSGDVSLHEIAAILGDTYATVERNYLHHCPEHLRKAVNVVKLRSGNAADIAA</sequence>
<protein>
    <submittedName>
        <fullName evidence="3">Uncharacterized protein</fullName>
    </submittedName>
</protein>
<dbReference type="EMBL" id="LR797822">
    <property type="protein sequence ID" value="CAB4241369.1"/>
    <property type="molecule type" value="Genomic_DNA"/>
</dbReference>
<accession>A0A6J5TAZ5</accession>
<gene>
    <name evidence="3" type="ORF">UFOVP64_59</name>
</gene>
<reference evidence="3" key="1">
    <citation type="submission" date="2020-05" db="EMBL/GenBank/DDBJ databases">
        <authorList>
            <person name="Chiriac C."/>
            <person name="Salcher M."/>
            <person name="Ghai R."/>
            <person name="Kavagutti S V."/>
        </authorList>
    </citation>
    <scope>NUCLEOTIDE SEQUENCE</scope>
</reference>
<dbReference type="Gene3D" id="1.10.443.10">
    <property type="entry name" value="Intergrase catalytic core"/>
    <property type="match status" value="1"/>
</dbReference>
<dbReference type="GO" id="GO:0015074">
    <property type="term" value="P:DNA integration"/>
    <property type="evidence" value="ECO:0007669"/>
    <property type="project" value="InterPro"/>
</dbReference>
<dbReference type="SUPFAM" id="SSF56349">
    <property type="entry name" value="DNA breaking-rejoining enzymes"/>
    <property type="match status" value="1"/>
</dbReference>
<dbReference type="GO" id="GO:0006310">
    <property type="term" value="P:DNA recombination"/>
    <property type="evidence" value="ECO:0007669"/>
    <property type="project" value="UniProtKB-KW"/>
</dbReference>
<feature type="non-terminal residue" evidence="3">
    <location>
        <position position="1"/>
    </location>
</feature>
<proteinExistence type="inferred from homology"/>
<comment type="similarity">
    <text evidence="1">Belongs to the 'phage' integrase family.</text>
</comment>
<name>A0A6J5TAZ5_9CAUD</name>
<keyword evidence="2" id="KW-0233">DNA recombination</keyword>
<evidence type="ECO:0000256" key="1">
    <source>
        <dbReference type="ARBA" id="ARBA00008857"/>
    </source>
</evidence>
<organism evidence="3">
    <name type="scientific">uncultured Caudovirales phage</name>
    <dbReference type="NCBI Taxonomy" id="2100421"/>
    <lineage>
        <taxon>Viruses</taxon>
        <taxon>Duplodnaviria</taxon>
        <taxon>Heunggongvirae</taxon>
        <taxon>Uroviricota</taxon>
        <taxon>Caudoviricetes</taxon>
        <taxon>Peduoviridae</taxon>
        <taxon>Maltschvirus</taxon>
        <taxon>Maltschvirus maltsch</taxon>
    </lineage>
</organism>